<dbReference type="Pfam" id="PF01597">
    <property type="entry name" value="GCV_H"/>
    <property type="match status" value="1"/>
</dbReference>
<dbReference type="InterPro" id="IPR017453">
    <property type="entry name" value="GCV_H_sub"/>
</dbReference>
<reference evidence="7" key="1">
    <citation type="journal article" date="2013" name="Proc. Natl. Acad. Sci. U.S.A.">
        <title>Genome structure and metabolic features in the red seaweed Chondrus crispus shed light on evolution of the Archaeplastida.</title>
        <authorList>
            <person name="Collen J."/>
            <person name="Porcel B."/>
            <person name="Carre W."/>
            <person name="Ball S.G."/>
            <person name="Chaparro C."/>
            <person name="Tonon T."/>
            <person name="Barbeyron T."/>
            <person name="Michel G."/>
            <person name="Noel B."/>
            <person name="Valentin K."/>
            <person name="Elias M."/>
            <person name="Artiguenave F."/>
            <person name="Arun A."/>
            <person name="Aury J.M."/>
            <person name="Barbosa-Neto J.F."/>
            <person name="Bothwell J.H."/>
            <person name="Bouget F.Y."/>
            <person name="Brillet L."/>
            <person name="Cabello-Hurtado F."/>
            <person name="Capella-Gutierrez S."/>
            <person name="Charrier B."/>
            <person name="Cladiere L."/>
            <person name="Cock J.M."/>
            <person name="Coelho S.M."/>
            <person name="Colleoni C."/>
            <person name="Czjzek M."/>
            <person name="Da Silva C."/>
            <person name="Delage L."/>
            <person name="Denoeud F."/>
            <person name="Deschamps P."/>
            <person name="Dittami S.M."/>
            <person name="Gabaldon T."/>
            <person name="Gachon C.M."/>
            <person name="Groisillier A."/>
            <person name="Herve C."/>
            <person name="Jabbari K."/>
            <person name="Katinka M."/>
            <person name="Kloareg B."/>
            <person name="Kowalczyk N."/>
            <person name="Labadie K."/>
            <person name="Leblanc C."/>
            <person name="Lopez P.J."/>
            <person name="McLachlan D.H."/>
            <person name="Meslet-Cladiere L."/>
            <person name="Moustafa A."/>
            <person name="Nehr Z."/>
            <person name="Nyvall Collen P."/>
            <person name="Panaud O."/>
            <person name="Partensky F."/>
            <person name="Poulain J."/>
            <person name="Rensing S.A."/>
            <person name="Rousvoal S."/>
            <person name="Samson G."/>
            <person name="Symeonidi A."/>
            <person name="Weissenbach J."/>
            <person name="Zambounis A."/>
            <person name="Wincker P."/>
            <person name="Boyen C."/>
        </authorList>
    </citation>
    <scope>NUCLEOTIDE SEQUENCE [LARGE SCALE GENOMIC DNA]</scope>
    <source>
        <strain evidence="7">cv. Stackhouse</strain>
    </source>
</reference>
<dbReference type="CDD" id="cd06848">
    <property type="entry name" value="GCS_H"/>
    <property type="match status" value="1"/>
</dbReference>
<keyword evidence="4" id="KW-0496">Mitochondrion</keyword>
<dbReference type="SUPFAM" id="SSF51230">
    <property type="entry name" value="Single hybrid motif"/>
    <property type="match status" value="1"/>
</dbReference>
<evidence type="ECO:0000256" key="4">
    <source>
        <dbReference type="RuleBase" id="RU364055"/>
    </source>
</evidence>
<dbReference type="Gramene" id="CDF39413">
    <property type="protein sequence ID" value="CDF39413"/>
    <property type="gene ID" value="CHC_T00006566001"/>
</dbReference>
<organism evidence="6 7">
    <name type="scientific">Chondrus crispus</name>
    <name type="common">Carrageen Irish moss</name>
    <name type="synonym">Polymorpha crispa</name>
    <dbReference type="NCBI Taxonomy" id="2769"/>
    <lineage>
        <taxon>Eukaryota</taxon>
        <taxon>Rhodophyta</taxon>
        <taxon>Florideophyceae</taxon>
        <taxon>Rhodymeniophycidae</taxon>
        <taxon>Gigartinales</taxon>
        <taxon>Gigartinaceae</taxon>
        <taxon>Chondrus</taxon>
    </lineage>
</organism>
<feature type="modified residue" description="N6-lipoyllysine" evidence="3">
    <location>
        <position position="91"/>
    </location>
</feature>
<protein>
    <recommendedName>
        <fullName evidence="4">Glycine cleavage system H protein</fullName>
    </recommendedName>
</protein>
<dbReference type="OMA" id="KEHEWIR"/>
<dbReference type="OrthoDB" id="10264154at2759"/>
<feature type="domain" description="Lipoyl-binding" evidence="5">
    <location>
        <begin position="50"/>
        <end position="132"/>
    </location>
</feature>
<proteinExistence type="inferred from homology"/>
<dbReference type="RefSeq" id="XP_005719324.1">
    <property type="nucleotide sequence ID" value="XM_005719267.1"/>
</dbReference>
<dbReference type="PANTHER" id="PTHR11715">
    <property type="entry name" value="GLYCINE CLEAVAGE SYSTEM H PROTEIN"/>
    <property type="match status" value="1"/>
</dbReference>
<keyword evidence="2 3" id="KW-0450">Lipoyl</keyword>
<dbReference type="NCBIfam" id="TIGR00527">
    <property type="entry name" value="gcvH"/>
    <property type="match status" value="1"/>
</dbReference>
<gene>
    <name evidence="6" type="ORF">CHC_T00006566001</name>
</gene>
<keyword evidence="4" id="KW-0809">Transit peptide</keyword>
<dbReference type="InterPro" id="IPR033753">
    <property type="entry name" value="GCV_H/Fam206"/>
</dbReference>
<dbReference type="GO" id="GO:0019464">
    <property type="term" value="P:glycine decarboxylation via glycine cleavage system"/>
    <property type="evidence" value="ECO:0007669"/>
    <property type="project" value="UniProtKB-UniRule"/>
</dbReference>
<dbReference type="InterPro" id="IPR002930">
    <property type="entry name" value="GCV_H"/>
</dbReference>
<accession>R7QNQ4</accession>
<dbReference type="EMBL" id="HG002031">
    <property type="protein sequence ID" value="CDF39413.1"/>
    <property type="molecule type" value="Genomic_DNA"/>
</dbReference>
<dbReference type="GO" id="GO:0009249">
    <property type="term" value="P:protein lipoylation"/>
    <property type="evidence" value="ECO:0007669"/>
    <property type="project" value="TreeGrafter"/>
</dbReference>
<comment type="subunit">
    <text evidence="4">The glycine cleavage system is composed of four proteins: P, T, L and H.</text>
</comment>
<dbReference type="Gene3D" id="2.40.50.100">
    <property type="match status" value="1"/>
</dbReference>
<dbReference type="GO" id="GO:0005739">
    <property type="term" value="C:mitochondrion"/>
    <property type="evidence" value="ECO:0007669"/>
    <property type="project" value="UniProtKB-SubCell"/>
</dbReference>
<dbReference type="PROSITE" id="PS50968">
    <property type="entry name" value="BIOTINYL_LIPOYL"/>
    <property type="match status" value="1"/>
</dbReference>
<dbReference type="HAMAP" id="MF_00272">
    <property type="entry name" value="GcvH"/>
    <property type="match status" value="1"/>
</dbReference>
<dbReference type="InterPro" id="IPR000089">
    <property type="entry name" value="Biotin_lipoyl"/>
</dbReference>
<evidence type="ECO:0000256" key="1">
    <source>
        <dbReference type="ARBA" id="ARBA00009249"/>
    </source>
</evidence>
<comment type="cofactor">
    <cofactor evidence="4">
        <name>(R)-lipoate</name>
        <dbReference type="ChEBI" id="CHEBI:83088"/>
    </cofactor>
    <text evidence="4">Binds 1 lipoyl cofactor covalently.</text>
</comment>
<evidence type="ECO:0000313" key="7">
    <source>
        <dbReference type="Proteomes" id="UP000012073"/>
    </source>
</evidence>
<sequence length="157" mass="16648">MSALLRAARAPPSLRARALAVLPRFLSAASYPSDRKYKASHEWAKLDGDVATVGITDHAQAALGDIVFADLPEVGSEASAGERAATVESVKAAADIYAPLSGEVVGVNDSLDDSPDLINKTPHDDGWIFRIKVNDPAQIDALMDSADYEKTIAEEAE</sequence>
<dbReference type="GO" id="GO:0005960">
    <property type="term" value="C:glycine cleavage complex"/>
    <property type="evidence" value="ECO:0007669"/>
    <property type="project" value="UniProtKB-UniRule"/>
</dbReference>
<dbReference type="AlphaFoldDB" id="R7QNQ4"/>
<keyword evidence="7" id="KW-1185">Reference proteome</keyword>
<dbReference type="PhylomeDB" id="R7QNQ4"/>
<evidence type="ECO:0000256" key="3">
    <source>
        <dbReference type="PIRSR" id="PIRSR617453-50"/>
    </source>
</evidence>
<evidence type="ECO:0000256" key="2">
    <source>
        <dbReference type="ARBA" id="ARBA00022823"/>
    </source>
</evidence>
<name>R7QNQ4_CHOCR</name>
<evidence type="ECO:0000259" key="5">
    <source>
        <dbReference type="PROSITE" id="PS50968"/>
    </source>
</evidence>
<dbReference type="NCBIfam" id="NF002270">
    <property type="entry name" value="PRK01202.1"/>
    <property type="match status" value="1"/>
</dbReference>
<comment type="subcellular location">
    <subcellularLocation>
        <location evidence="4">Mitochondrion</location>
    </subcellularLocation>
</comment>
<dbReference type="KEGG" id="ccp:CHC_T00006566001"/>
<dbReference type="GeneID" id="17327043"/>
<dbReference type="PANTHER" id="PTHR11715:SF3">
    <property type="entry name" value="GLYCINE CLEAVAGE SYSTEM H PROTEIN-RELATED"/>
    <property type="match status" value="1"/>
</dbReference>
<dbReference type="InterPro" id="IPR011053">
    <property type="entry name" value="Single_hybrid_motif"/>
</dbReference>
<evidence type="ECO:0000313" key="6">
    <source>
        <dbReference type="EMBL" id="CDF39413.1"/>
    </source>
</evidence>
<comment type="function">
    <text evidence="4">The H protein shuttles the methylamine group of glycine from the P protein to the T protein.</text>
</comment>
<comment type="similarity">
    <text evidence="1 4">Belongs to the GcvH family.</text>
</comment>
<dbReference type="Proteomes" id="UP000012073">
    <property type="component" value="Unassembled WGS sequence"/>
</dbReference>
<dbReference type="STRING" id="2769.R7QNQ4"/>